<dbReference type="Proteomes" id="UP000181790">
    <property type="component" value="Unassembled WGS sequence"/>
</dbReference>
<gene>
    <name evidence="1" type="ORF">BLX24_04015</name>
</gene>
<name>A0A1S2VQL6_9BACT</name>
<proteinExistence type="predicted"/>
<dbReference type="AlphaFoldDB" id="A0A1S2VQL6"/>
<comment type="caution">
    <text evidence="1">The sequence shown here is derived from an EMBL/GenBank/DDBJ whole genome shotgun (WGS) entry which is preliminary data.</text>
</comment>
<keyword evidence="2" id="KW-1185">Reference proteome</keyword>
<evidence type="ECO:0000313" key="2">
    <source>
        <dbReference type="Proteomes" id="UP000181790"/>
    </source>
</evidence>
<organism evidence="1 2">
    <name type="scientific">Arsenicibacter rosenii</name>
    <dbReference type="NCBI Taxonomy" id="1750698"/>
    <lineage>
        <taxon>Bacteria</taxon>
        <taxon>Pseudomonadati</taxon>
        <taxon>Bacteroidota</taxon>
        <taxon>Cytophagia</taxon>
        <taxon>Cytophagales</taxon>
        <taxon>Spirosomataceae</taxon>
        <taxon>Arsenicibacter</taxon>
    </lineage>
</organism>
<accession>A0A1S2VQL6</accession>
<reference evidence="1 2" key="1">
    <citation type="submission" date="2016-10" db="EMBL/GenBank/DDBJ databases">
        <title>Arsenicibacter rosenii gen. nov., sp. nov., an efficient arsenic-methylating bacterium isolated from an arsenic-contaminated paddy soil.</title>
        <authorList>
            <person name="Huang K."/>
        </authorList>
    </citation>
    <scope>NUCLEOTIDE SEQUENCE [LARGE SCALE GENOMIC DNA]</scope>
    <source>
        <strain evidence="1 2">SM-1</strain>
    </source>
</reference>
<dbReference type="EMBL" id="MORL01000002">
    <property type="protein sequence ID" value="OIN60495.1"/>
    <property type="molecule type" value="Genomic_DNA"/>
</dbReference>
<sequence length="202" mass="23388">MDLIRSWQQSLARAGIQYSLTDHIKTSAGYTLLLGFPYGRFPESEAGVPNPEHRMYQDIDLEQTTGRLQLTHRFRLEQRWMSTWPDTGGDQSPGWQYQNRARYRIRGALPLGQPTMDEANWYLTAYDELFIGFGPNVQLDIFDQNRIFLGLGYRFSPSFRLEAGFLNQVVQHAEADPATRLPVMERNNGFTLSVYGDLDFRR</sequence>
<dbReference type="Pfam" id="PF10677">
    <property type="entry name" value="DUF2490"/>
    <property type="match status" value="1"/>
</dbReference>
<dbReference type="InterPro" id="IPR019619">
    <property type="entry name" value="DUF2490"/>
</dbReference>
<protein>
    <recommendedName>
        <fullName evidence="3">DUF2490 domain-containing protein</fullName>
    </recommendedName>
</protein>
<evidence type="ECO:0000313" key="1">
    <source>
        <dbReference type="EMBL" id="OIN60495.1"/>
    </source>
</evidence>
<evidence type="ECO:0008006" key="3">
    <source>
        <dbReference type="Google" id="ProtNLM"/>
    </source>
</evidence>